<dbReference type="PANTHER" id="PTHR36842">
    <property type="entry name" value="PROTEIN TOLB HOMOLOG"/>
    <property type="match status" value="1"/>
</dbReference>
<dbReference type="Gene3D" id="2.60.120.260">
    <property type="entry name" value="Galactose-binding domain-like"/>
    <property type="match status" value="1"/>
</dbReference>
<dbReference type="Gene3D" id="2.60.40.10">
    <property type="entry name" value="Immunoglobulins"/>
    <property type="match status" value="3"/>
</dbReference>
<organism evidence="3 4">
    <name type="scientific">Polaribacter butkevichii</name>
    <dbReference type="NCBI Taxonomy" id="218490"/>
    <lineage>
        <taxon>Bacteria</taxon>
        <taxon>Pseudomonadati</taxon>
        <taxon>Bacteroidota</taxon>
        <taxon>Flavobacteriia</taxon>
        <taxon>Flavobacteriales</taxon>
        <taxon>Flavobacteriaceae</taxon>
    </lineage>
</organism>
<dbReference type="InterPro" id="IPR000601">
    <property type="entry name" value="PKD_dom"/>
</dbReference>
<dbReference type="PANTHER" id="PTHR36842:SF1">
    <property type="entry name" value="PROTEIN TOLB"/>
    <property type="match status" value="1"/>
</dbReference>
<dbReference type="OrthoDB" id="1491481at2"/>
<dbReference type="CDD" id="cd00146">
    <property type="entry name" value="PKD"/>
    <property type="match status" value="2"/>
</dbReference>
<dbReference type="AlphaFoldDB" id="A0A2P6C902"/>
<dbReference type="SMART" id="SM00089">
    <property type="entry name" value="PKD"/>
    <property type="match status" value="3"/>
</dbReference>
<proteinExistence type="predicted"/>
<dbReference type="RefSeq" id="WP_105050333.1">
    <property type="nucleotide sequence ID" value="NZ_CP150661.1"/>
</dbReference>
<gene>
    <name evidence="3" type="ORF">BTO14_15440</name>
</gene>
<dbReference type="Pfam" id="PF18911">
    <property type="entry name" value="PKD_4"/>
    <property type="match status" value="2"/>
</dbReference>
<dbReference type="InterPro" id="IPR035986">
    <property type="entry name" value="PKD_dom_sf"/>
</dbReference>
<dbReference type="SUPFAM" id="SSF49299">
    <property type="entry name" value="PKD domain"/>
    <property type="match status" value="2"/>
</dbReference>
<evidence type="ECO:0000256" key="1">
    <source>
        <dbReference type="SAM" id="SignalP"/>
    </source>
</evidence>
<dbReference type="SUPFAM" id="SSF49785">
    <property type="entry name" value="Galactose-binding domain-like"/>
    <property type="match status" value="1"/>
</dbReference>
<feature type="signal peptide" evidence="1">
    <location>
        <begin position="1"/>
        <end position="30"/>
    </location>
</feature>
<dbReference type="PROSITE" id="PS51257">
    <property type="entry name" value="PROKAR_LIPOPROTEIN"/>
    <property type="match status" value="1"/>
</dbReference>
<reference evidence="3 4" key="1">
    <citation type="submission" date="2016-12" db="EMBL/GenBank/DDBJ databases">
        <title>Trade-off between light-utilization and light-protection in marine flavobacteria.</title>
        <authorList>
            <person name="Kumagai Y."/>
            <person name="Yoshizawa S."/>
            <person name="Kogure K."/>
            <person name="Iwasaki W."/>
        </authorList>
    </citation>
    <scope>NUCLEOTIDE SEQUENCE [LARGE SCALE GENOMIC DNA]</scope>
    <source>
        <strain evidence="3 4">KCTC 12100</strain>
    </source>
</reference>
<evidence type="ECO:0000259" key="2">
    <source>
        <dbReference type="PROSITE" id="PS50093"/>
    </source>
</evidence>
<dbReference type="InterPro" id="IPR013783">
    <property type="entry name" value="Ig-like_fold"/>
</dbReference>
<dbReference type="Proteomes" id="UP000247345">
    <property type="component" value="Unassembled WGS sequence"/>
</dbReference>
<accession>A0A2P6C902</accession>
<keyword evidence="1" id="KW-0732">Signal</keyword>
<dbReference type="InterPro" id="IPR008979">
    <property type="entry name" value="Galactose-bd-like_sf"/>
</dbReference>
<dbReference type="InterPro" id="IPR022409">
    <property type="entry name" value="PKD/Chitinase_dom"/>
</dbReference>
<comment type="caution">
    <text evidence="3">The sequence shown here is derived from an EMBL/GenBank/DDBJ whole genome shotgun (WGS) entry which is preliminary data.</text>
</comment>
<evidence type="ECO:0000313" key="3">
    <source>
        <dbReference type="EMBL" id="PQJ69403.1"/>
    </source>
</evidence>
<keyword evidence="4" id="KW-1185">Reference proteome</keyword>
<name>A0A2P6C902_9FLAO</name>
<sequence length="468" mass="51112">MIYKFIKKFNRSVLALSFILLGFVSCYDNGYEEFVPPTGNINNIQPSTLFTTSTDANDNLTMVFRSYSTDAASYLWDFGDGTSSTEANPDYTYAKGGEYKVKLTTTSTDGLVAVDSSIVAPVFVDFNFTSVDSKVTFENLTSGAKSLVWSFGDGETVTWESEDTELDADYNPAYIYKTADTFVATLTVTTFLDVEVSVSKNIEGLVLSTVPDFTFDVNSLEVQFTDASLFAVSYSWDFGDGTSSTELNPKHTYATKGTYNVTLTTTNEAGVSQSITQGVPVGGVDATFAAVILNGTIDEWVPGVYHKDDNNDAWEPVPPSKFKNGQESPYAWSNSDLKSNAGIKAAGITTSENTGTHALKFSGAERRAYQPFKVEVGVEYTISMFVRTETTDDFTIYMLNNEVSDESDLTGNSDAVYVVSGNDNKYKEYTFTFKATTETAVFYAVPFSGISSSSEVYLDDISITTPGF</sequence>
<feature type="domain" description="PKD" evidence="2">
    <location>
        <begin position="232"/>
        <end position="281"/>
    </location>
</feature>
<feature type="chain" id="PRO_5015179743" description="PKD domain-containing protein" evidence="1">
    <location>
        <begin position="31"/>
        <end position="468"/>
    </location>
</feature>
<protein>
    <recommendedName>
        <fullName evidence="2">PKD domain-containing protein</fullName>
    </recommendedName>
</protein>
<dbReference type="PROSITE" id="PS50093">
    <property type="entry name" value="PKD"/>
    <property type="match status" value="3"/>
</dbReference>
<evidence type="ECO:0000313" key="4">
    <source>
        <dbReference type="Proteomes" id="UP000247345"/>
    </source>
</evidence>
<dbReference type="EMBL" id="MSCK01000002">
    <property type="protein sequence ID" value="PQJ69403.1"/>
    <property type="molecule type" value="Genomic_DNA"/>
</dbReference>
<feature type="domain" description="PKD" evidence="2">
    <location>
        <begin position="68"/>
        <end position="110"/>
    </location>
</feature>
<feature type="domain" description="PKD" evidence="2">
    <location>
        <begin position="149"/>
        <end position="202"/>
    </location>
</feature>